<accession>A0A6J4LGZ8</accession>
<evidence type="ECO:0008006" key="2">
    <source>
        <dbReference type="Google" id="ProtNLM"/>
    </source>
</evidence>
<dbReference type="EMBL" id="CADCTW010000126">
    <property type="protein sequence ID" value="CAA9332627.1"/>
    <property type="molecule type" value="Genomic_DNA"/>
</dbReference>
<reference evidence="1" key="1">
    <citation type="submission" date="2020-02" db="EMBL/GenBank/DDBJ databases">
        <authorList>
            <person name="Meier V. D."/>
        </authorList>
    </citation>
    <scope>NUCLEOTIDE SEQUENCE</scope>
    <source>
        <strain evidence="1">AVDCRST_MAG68</strain>
    </source>
</reference>
<gene>
    <name evidence="1" type="ORF">AVDCRST_MAG68-2502</name>
</gene>
<proteinExistence type="predicted"/>
<protein>
    <recommendedName>
        <fullName evidence="2">Uracil-DNA glycosylase-like domain-containing protein</fullName>
    </recommendedName>
</protein>
<sequence length="203" mass="22374">MTALDRFEDALAARIGRPAYVRPFVCEGSPLECRALIVGSNPATALSLDYWSFWESGYGFRREAWADASRAQRRAAGKREITPTRRMLGRIMQEAAPVRCLDTNVFSTPTPAERDLPPELRQTGVFDLVLDAVRPAAILAHGKEAAEHLRRVLGAEALPAQGFEPVPAPWGAVRVRAVRHLSRGWSYAQAEALGRELREAAEG</sequence>
<organism evidence="1">
    <name type="scientific">uncultured Gemmatimonadota bacterium</name>
    <dbReference type="NCBI Taxonomy" id="203437"/>
    <lineage>
        <taxon>Bacteria</taxon>
        <taxon>Pseudomonadati</taxon>
        <taxon>Gemmatimonadota</taxon>
        <taxon>environmental samples</taxon>
    </lineage>
</organism>
<dbReference type="AlphaFoldDB" id="A0A6J4LGZ8"/>
<evidence type="ECO:0000313" key="1">
    <source>
        <dbReference type="EMBL" id="CAA9332627.1"/>
    </source>
</evidence>
<name>A0A6J4LGZ8_9BACT</name>